<gene>
    <name evidence="6" type="ORF">H0484_05165</name>
</gene>
<evidence type="ECO:0000313" key="7">
    <source>
        <dbReference type="Proteomes" id="UP000776983"/>
    </source>
</evidence>
<dbReference type="EMBL" id="JACDXW010000002">
    <property type="protein sequence ID" value="MCB5363144.1"/>
    <property type="molecule type" value="Genomic_DNA"/>
</dbReference>
<feature type="transmembrane region" description="Helical" evidence="5">
    <location>
        <begin position="28"/>
        <end position="45"/>
    </location>
</feature>
<keyword evidence="3 5" id="KW-1133">Transmembrane helix</keyword>
<reference evidence="6 7" key="1">
    <citation type="submission" date="2020-07" db="EMBL/GenBank/DDBJ databases">
        <title>Pusillimonas sp. nov., isolated from poultry manure in Taiwan.</title>
        <authorList>
            <person name="Lin S.-Y."/>
            <person name="Tang Y.-S."/>
            <person name="Young C.-C."/>
        </authorList>
    </citation>
    <scope>NUCLEOTIDE SEQUENCE [LARGE SCALE GENOMIC DNA]</scope>
    <source>
        <strain evidence="6 7">CC-YST705</strain>
    </source>
</reference>
<keyword evidence="4 5" id="KW-0472">Membrane</keyword>
<name>A0ABS8CC15_9BURK</name>
<feature type="transmembrane region" description="Helical" evidence="5">
    <location>
        <begin position="101"/>
        <end position="123"/>
    </location>
</feature>
<protein>
    <submittedName>
        <fullName evidence="6">CvpA family protein</fullName>
    </submittedName>
</protein>
<keyword evidence="2 5" id="KW-0812">Transmembrane</keyword>
<dbReference type="PANTHER" id="PTHR36926:SF1">
    <property type="entry name" value="COLICIN V PRODUCTION PROTEIN"/>
    <property type="match status" value="1"/>
</dbReference>
<sequence length="192" mass="20900">MTSFDYLVLAILGVSGLLGLLRGFIKEALSLIAYGVAFMAAIWWGPRITGWLMPYIENDLLRMAAAYGAVFIVTLLLVGLLNVTLATLIQKTGLTPADHGLGGLFGLLRGALIVVVLVALAGYTELPKEPWWTQARLSGTAVQGVQKIKQWLPPSLAQWLPYPESYQDSEEVPASSRAVWRKQPFDASLSLS</sequence>
<feature type="transmembrane region" description="Helical" evidence="5">
    <location>
        <begin position="6"/>
        <end position="21"/>
    </location>
</feature>
<evidence type="ECO:0000256" key="5">
    <source>
        <dbReference type="SAM" id="Phobius"/>
    </source>
</evidence>
<evidence type="ECO:0000256" key="4">
    <source>
        <dbReference type="ARBA" id="ARBA00023136"/>
    </source>
</evidence>
<keyword evidence="7" id="KW-1185">Reference proteome</keyword>
<dbReference type="InterPro" id="IPR052719">
    <property type="entry name" value="CvpA-like"/>
</dbReference>
<dbReference type="InterPro" id="IPR003825">
    <property type="entry name" value="Colicin-V_CvpA"/>
</dbReference>
<comment type="caution">
    <text evidence="6">The sequence shown here is derived from an EMBL/GenBank/DDBJ whole genome shotgun (WGS) entry which is preliminary data.</text>
</comment>
<evidence type="ECO:0000256" key="2">
    <source>
        <dbReference type="ARBA" id="ARBA00022692"/>
    </source>
</evidence>
<dbReference type="Pfam" id="PF02674">
    <property type="entry name" value="Colicin_V"/>
    <property type="match status" value="1"/>
</dbReference>
<accession>A0ABS8CC15</accession>
<proteinExistence type="predicted"/>
<comment type="subcellular location">
    <subcellularLocation>
        <location evidence="1">Membrane</location>
        <topology evidence="1">Multi-pass membrane protein</topology>
    </subcellularLocation>
</comment>
<feature type="transmembrane region" description="Helical" evidence="5">
    <location>
        <begin position="65"/>
        <end position="89"/>
    </location>
</feature>
<evidence type="ECO:0000313" key="6">
    <source>
        <dbReference type="EMBL" id="MCB5363144.1"/>
    </source>
</evidence>
<dbReference type="Proteomes" id="UP000776983">
    <property type="component" value="Unassembled WGS sequence"/>
</dbReference>
<evidence type="ECO:0000256" key="1">
    <source>
        <dbReference type="ARBA" id="ARBA00004141"/>
    </source>
</evidence>
<evidence type="ECO:0000256" key="3">
    <source>
        <dbReference type="ARBA" id="ARBA00022989"/>
    </source>
</evidence>
<organism evidence="6 7">
    <name type="scientific">Mesopusillimonas faecipullorum</name>
    <dbReference type="NCBI Taxonomy" id="2755040"/>
    <lineage>
        <taxon>Bacteria</taxon>
        <taxon>Pseudomonadati</taxon>
        <taxon>Pseudomonadota</taxon>
        <taxon>Betaproteobacteria</taxon>
        <taxon>Burkholderiales</taxon>
        <taxon>Alcaligenaceae</taxon>
        <taxon>Mesopusillimonas</taxon>
    </lineage>
</organism>
<dbReference type="PANTHER" id="PTHR36926">
    <property type="entry name" value="COLICIN V PRODUCTION PROTEIN"/>
    <property type="match status" value="1"/>
</dbReference>